<organism evidence="1">
    <name type="scientific">marine sediment metagenome</name>
    <dbReference type="NCBI Taxonomy" id="412755"/>
    <lineage>
        <taxon>unclassified sequences</taxon>
        <taxon>metagenomes</taxon>
        <taxon>ecological metagenomes</taxon>
    </lineage>
</organism>
<reference evidence="1" key="1">
    <citation type="journal article" date="2015" name="Nature">
        <title>Complex archaea that bridge the gap between prokaryotes and eukaryotes.</title>
        <authorList>
            <person name="Spang A."/>
            <person name="Saw J.H."/>
            <person name="Jorgensen S.L."/>
            <person name="Zaremba-Niedzwiedzka K."/>
            <person name="Martijn J."/>
            <person name="Lind A.E."/>
            <person name="van Eijk R."/>
            <person name="Schleper C."/>
            <person name="Guy L."/>
            <person name="Ettema T.J."/>
        </authorList>
    </citation>
    <scope>NUCLEOTIDE SEQUENCE</scope>
</reference>
<dbReference type="EMBL" id="LAZR01048918">
    <property type="protein sequence ID" value="KKK90841.1"/>
    <property type="molecule type" value="Genomic_DNA"/>
</dbReference>
<comment type="caution">
    <text evidence="1">The sequence shown here is derived from an EMBL/GenBank/DDBJ whole genome shotgun (WGS) entry which is preliminary data.</text>
</comment>
<dbReference type="AlphaFoldDB" id="A0A0F9C2E5"/>
<protein>
    <submittedName>
        <fullName evidence="1">Uncharacterized protein</fullName>
    </submittedName>
</protein>
<proteinExistence type="predicted"/>
<sequence>MIYRLQFLSGFCASDSYLTAAKKLKIKSVEGLSGFDKHIISDIDDIINRPYADSFQALSQPHWRRANFDLVDKTGRITWAQIRIIDVDLHPVANVFTCLIQ</sequence>
<accession>A0A0F9C2E5</accession>
<name>A0A0F9C2E5_9ZZZZ</name>
<evidence type="ECO:0000313" key="1">
    <source>
        <dbReference type="EMBL" id="KKK90841.1"/>
    </source>
</evidence>
<gene>
    <name evidence="1" type="ORF">LCGC14_2718930</name>
</gene>